<organism evidence="2">
    <name type="scientific">bioreactor metagenome</name>
    <dbReference type="NCBI Taxonomy" id="1076179"/>
    <lineage>
        <taxon>unclassified sequences</taxon>
        <taxon>metagenomes</taxon>
        <taxon>ecological metagenomes</taxon>
    </lineage>
</organism>
<evidence type="ECO:0000313" key="2">
    <source>
        <dbReference type="EMBL" id="MPN31127.1"/>
    </source>
</evidence>
<evidence type="ECO:0000259" key="1">
    <source>
        <dbReference type="Pfam" id="PF03417"/>
    </source>
</evidence>
<proteinExistence type="predicted"/>
<gene>
    <name evidence="2" type="ORF">SDC9_178601</name>
</gene>
<dbReference type="Gene3D" id="3.60.60.10">
    <property type="entry name" value="Penicillin V Acylase, Chain A"/>
    <property type="match status" value="1"/>
</dbReference>
<reference evidence="2" key="1">
    <citation type="submission" date="2019-08" db="EMBL/GenBank/DDBJ databases">
        <authorList>
            <person name="Kucharzyk K."/>
            <person name="Murdoch R.W."/>
            <person name="Higgins S."/>
            <person name="Loffler F."/>
        </authorList>
    </citation>
    <scope>NUCLEOTIDE SEQUENCE</scope>
</reference>
<comment type="caution">
    <text evidence="2">The sequence shown here is derived from an EMBL/GenBank/DDBJ whole genome shotgun (WGS) entry which is preliminary data.</text>
</comment>
<dbReference type="InterPro" id="IPR005079">
    <property type="entry name" value="Peptidase_C45_hydrolase"/>
</dbReference>
<sequence length="190" mass="20990">MNCHGLAMGLTSVAPDTLQPGLNVGMLLRLCLEQCRTTKEAEQLLRAVPRAGSGTMVVADETGDGALFEFSSAALAVQYLDNTHPAVYATNMFHTTTMRPHNCRLPQDTWQAQERYDTLKSYFTAQPGNLTPSHAKALLAGKEGFLCQYDRATGKDTVWSVLYAPQQKQIWRADGNPARLPFVKDSRPLF</sequence>
<feature type="domain" description="Peptidase C45 hydrolase" evidence="1">
    <location>
        <begin position="1"/>
        <end position="178"/>
    </location>
</feature>
<dbReference type="AlphaFoldDB" id="A0A645GWP9"/>
<name>A0A645GWP9_9ZZZZ</name>
<accession>A0A645GWP9</accession>
<dbReference type="NCBIfam" id="NF040521">
    <property type="entry name" value="C45_proenzyme"/>
    <property type="match status" value="1"/>
</dbReference>
<protein>
    <recommendedName>
        <fullName evidence="1">Peptidase C45 hydrolase domain-containing protein</fullName>
    </recommendedName>
</protein>
<dbReference type="EMBL" id="VSSQ01082532">
    <property type="protein sequence ID" value="MPN31127.1"/>
    <property type="molecule type" value="Genomic_DNA"/>
</dbReference>
<dbReference type="Pfam" id="PF03417">
    <property type="entry name" value="AAT"/>
    <property type="match status" value="1"/>
</dbReference>
<dbReference type="InterPro" id="IPR047794">
    <property type="entry name" value="C45_proenzyme-like"/>
</dbReference>